<dbReference type="CDD" id="cd00082">
    <property type="entry name" value="HisKA"/>
    <property type="match status" value="1"/>
</dbReference>
<dbReference type="PROSITE" id="PS50885">
    <property type="entry name" value="HAMP"/>
    <property type="match status" value="1"/>
</dbReference>
<dbReference type="Gene3D" id="3.30.565.10">
    <property type="entry name" value="Histidine kinase-like ATPase, C-terminal domain"/>
    <property type="match status" value="1"/>
</dbReference>
<proteinExistence type="predicted"/>
<sequence length="477" mass="50978">MRTRLSTLLALVLVLSLTVSGITAYTVLRITVNDRIEASLQRVVDQVALLSETGVDPETGEPPDSAAAFIRLAMLRVLPHDNEGILGLAPDRAELAASDAVELRLEEDPELVAWALARVGDQEARAETVTTNSATYRAVVVPVTGWGQDDAGALLLAVDVDAEVGRLDRTFLGFAGGALLTTVFALAVGVPLLRRVFAPLESLQEAVGEVTEHDLDRRVEVLGHDDVAALGHSFNAMLERLEDSFASQRRLLDDAGHELRTPVTIVQGHLEVMDPDDPADVRETTRLTLDELDRMSRLVDDLLVLAKAQHPDFLRPAPVDVAELTRGVLTRASGFDGHVWELDGVAEVTASLDAQRITQAWLQLAANAVRYSEPGTVVRLGSAVEGDTLRLWVQDHGVGVRPEDRAQIFERFGRGAHGTRADGSGLGLAIVSSIAAAHGGEVSLDSVPGLGSVFRIELPLSTPSRPAGSLTPGKDPA</sequence>
<evidence type="ECO:0000256" key="8">
    <source>
        <dbReference type="ARBA" id="ARBA00022989"/>
    </source>
</evidence>
<reference evidence="14 15" key="1">
    <citation type="submission" date="2020-08" db="EMBL/GenBank/DDBJ databases">
        <title>Sequencing the genomes of 1000 actinobacteria strains.</title>
        <authorList>
            <person name="Klenk H.-P."/>
        </authorList>
    </citation>
    <scope>NUCLEOTIDE SEQUENCE [LARGE SCALE GENOMIC DNA]</scope>
    <source>
        <strain evidence="14 15">DSM 17945</strain>
    </source>
</reference>
<evidence type="ECO:0000256" key="1">
    <source>
        <dbReference type="ARBA" id="ARBA00000085"/>
    </source>
</evidence>
<evidence type="ECO:0000256" key="3">
    <source>
        <dbReference type="ARBA" id="ARBA00012438"/>
    </source>
</evidence>
<dbReference type="PRINTS" id="PR00344">
    <property type="entry name" value="BCTRLSENSOR"/>
</dbReference>
<evidence type="ECO:0000313" key="14">
    <source>
        <dbReference type="EMBL" id="MBB5847663.1"/>
    </source>
</evidence>
<dbReference type="SMART" id="SM00388">
    <property type="entry name" value="HisKA"/>
    <property type="match status" value="1"/>
</dbReference>
<keyword evidence="15" id="KW-1185">Reference proteome</keyword>
<organism evidence="14 15">
    <name type="scientific">Micrococcus endophyticus</name>
    <dbReference type="NCBI Taxonomy" id="455343"/>
    <lineage>
        <taxon>Bacteria</taxon>
        <taxon>Bacillati</taxon>
        <taxon>Actinomycetota</taxon>
        <taxon>Actinomycetes</taxon>
        <taxon>Micrococcales</taxon>
        <taxon>Micrococcaceae</taxon>
        <taxon>Micrococcus</taxon>
    </lineage>
</organism>
<feature type="transmembrane region" description="Helical" evidence="11">
    <location>
        <begin position="171"/>
        <end position="193"/>
    </location>
</feature>
<evidence type="ECO:0000259" key="13">
    <source>
        <dbReference type="PROSITE" id="PS50885"/>
    </source>
</evidence>
<dbReference type="Pfam" id="PF00512">
    <property type="entry name" value="HisKA"/>
    <property type="match status" value="1"/>
</dbReference>
<dbReference type="FunFam" id="1.10.287.130:FF:000001">
    <property type="entry name" value="Two-component sensor histidine kinase"/>
    <property type="match status" value="1"/>
</dbReference>
<keyword evidence="6 11" id="KW-0812">Transmembrane</keyword>
<dbReference type="SUPFAM" id="SSF55874">
    <property type="entry name" value="ATPase domain of HSP90 chaperone/DNA topoisomerase II/histidine kinase"/>
    <property type="match status" value="1"/>
</dbReference>
<comment type="subcellular location">
    <subcellularLocation>
        <location evidence="2">Cell membrane</location>
    </subcellularLocation>
</comment>
<dbReference type="InterPro" id="IPR003594">
    <property type="entry name" value="HATPase_dom"/>
</dbReference>
<keyword evidence="8 11" id="KW-1133">Transmembrane helix</keyword>
<evidence type="ECO:0000256" key="6">
    <source>
        <dbReference type="ARBA" id="ARBA00022692"/>
    </source>
</evidence>
<dbReference type="InterPro" id="IPR003661">
    <property type="entry name" value="HisK_dim/P_dom"/>
</dbReference>
<dbReference type="GO" id="GO:0000155">
    <property type="term" value="F:phosphorelay sensor kinase activity"/>
    <property type="evidence" value="ECO:0007669"/>
    <property type="project" value="InterPro"/>
</dbReference>
<evidence type="ECO:0000259" key="12">
    <source>
        <dbReference type="PROSITE" id="PS50109"/>
    </source>
</evidence>
<dbReference type="Gene3D" id="6.10.340.10">
    <property type="match status" value="1"/>
</dbReference>
<evidence type="ECO:0000256" key="9">
    <source>
        <dbReference type="ARBA" id="ARBA00023012"/>
    </source>
</evidence>
<dbReference type="InterPro" id="IPR003660">
    <property type="entry name" value="HAMP_dom"/>
</dbReference>
<comment type="caution">
    <text evidence="14">The sequence shown here is derived from an EMBL/GenBank/DDBJ whole genome shotgun (WGS) entry which is preliminary data.</text>
</comment>
<feature type="domain" description="HAMP" evidence="13">
    <location>
        <begin position="194"/>
        <end position="246"/>
    </location>
</feature>
<dbReference type="InterPro" id="IPR004358">
    <property type="entry name" value="Sig_transdc_His_kin-like_C"/>
</dbReference>
<dbReference type="Proteomes" id="UP000567246">
    <property type="component" value="Unassembled WGS sequence"/>
</dbReference>
<dbReference type="AlphaFoldDB" id="A0A7W9MZG7"/>
<name>A0A7W9MZG7_9MICC</name>
<evidence type="ECO:0000256" key="4">
    <source>
        <dbReference type="ARBA" id="ARBA00022553"/>
    </source>
</evidence>
<dbReference type="InterPro" id="IPR036097">
    <property type="entry name" value="HisK_dim/P_sf"/>
</dbReference>
<dbReference type="EMBL" id="JACHMW010000001">
    <property type="protein sequence ID" value="MBB5847663.1"/>
    <property type="molecule type" value="Genomic_DNA"/>
</dbReference>
<protein>
    <recommendedName>
        <fullName evidence="3">histidine kinase</fullName>
        <ecNumber evidence="3">2.7.13.3</ecNumber>
    </recommendedName>
</protein>
<dbReference type="Pfam" id="PF00672">
    <property type="entry name" value="HAMP"/>
    <property type="match status" value="1"/>
</dbReference>
<dbReference type="PANTHER" id="PTHR45436:SF5">
    <property type="entry name" value="SENSOR HISTIDINE KINASE TRCS"/>
    <property type="match status" value="1"/>
</dbReference>
<dbReference type="CDD" id="cd00075">
    <property type="entry name" value="HATPase"/>
    <property type="match status" value="1"/>
</dbReference>
<feature type="domain" description="Histidine kinase" evidence="12">
    <location>
        <begin position="254"/>
        <end position="462"/>
    </location>
</feature>
<dbReference type="InterPro" id="IPR036890">
    <property type="entry name" value="HATPase_C_sf"/>
</dbReference>
<dbReference type="GO" id="GO:0005886">
    <property type="term" value="C:plasma membrane"/>
    <property type="evidence" value="ECO:0007669"/>
    <property type="project" value="UniProtKB-SubCell"/>
</dbReference>
<accession>A0A7W9MZG7</accession>
<keyword evidence="10 11" id="KW-0472">Membrane</keyword>
<dbReference type="Gene3D" id="1.10.287.130">
    <property type="match status" value="1"/>
</dbReference>
<dbReference type="InterPro" id="IPR050428">
    <property type="entry name" value="TCS_sensor_his_kinase"/>
</dbReference>
<dbReference type="CDD" id="cd06225">
    <property type="entry name" value="HAMP"/>
    <property type="match status" value="1"/>
</dbReference>
<keyword evidence="7 14" id="KW-0418">Kinase</keyword>
<evidence type="ECO:0000256" key="11">
    <source>
        <dbReference type="SAM" id="Phobius"/>
    </source>
</evidence>
<keyword evidence="9" id="KW-0902">Two-component regulatory system</keyword>
<keyword evidence="5" id="KW-0808">Transferase</keyword>
<dbReference type="SUPFAM" id="SSF47384">
    <property type="entry name" value="Homodimeric domain of signal transducing histidine kinase"/>
    <property type="match status" value="1"/>
</dbReference>
<dbReference type="SMART" id="SM00304">
    <property type="entry name" value="HAMP"/>
    <property type="match status" value="1"/>
</dbReference>
<evidence type="ECO:0000256" key="2">
    <source>
        <dbReference type="ARBA" id="ARBA00004236"/>
    </source>
</evidence>
<dbReference type="PANTHER" id="PTHR45436">
    <property type="entry name" value="SENSOR HISTIDINE KINASE YKOH"/>
    <property type="match status" value="1"/>
</dbReference>
<dbReference type="InterPro" id="IPR005467">
    <property type="entry name" value="His_kinase_dom"/>
</dbReference>
<keyword evidence="4" id="KW-0597">Phosphoprotein</keyword>
<dbReference type="EC" id="2.7.13.3" evidence="3"/>
<dbReference type="SUPFAM" id="SSF158472">
    <property type="entry name" value="HAMP domain-like"/>
    <property type="match status" value="1"/>
</dbReference>
<gene>
    <name evidence="14" type="ORF">HDA33_000227</name>
</gene>
<evidence type="ECO:0000313" key="15">
    <source>
        <dbReference type="Proteomes" id="UP000567246"/>
    </source>
</evidence>
<dbReference type="PROSITE" id="PS50109">
    <property type="entry name" value="HIS_KIN"/>
    <property type="match status" value="1"/>
</dbReference>
<dbReference type="Pfam" id="PF02518">
    <property type="entry name" value="HATPase_c"/>
    <property type="match status" value="1"/>
</dbReference>
<evidence type="ECO:0000256" key="10">
    <source>
        <dbReference type="ARBA" id="ARBA00023136"/>
    </source>
</evidence>
<evidence type="ECO:0000256" key="7">
    <source>
        <dbReference type="ARBA" id="ARBA00022777"/>
    </source>
</evidence>
<dbReference type="RefSeq" id="WP_184169987.1">
    <property type="nucleotide sequence ID" value="NZ_BAABAG010000002.1"/>
</dbReference>
<evidence type="ECO:0000256" key="5">
    <source>
        <dbReference type="ARBA" id="ARBA00022679"/>
    </source>
</evidence>
<comment type="catalytic activity">
    <reaction evidence="1">
        <text>ATP + protein L-histidine = ADP + protein N-phospho-L-histidine.</text>
        <dbReference type="EC" id="2.7.13.3"/>
    </reaction>
</comment>
<dbReference type="SMART" id="SM00387">
    <property type="entry name" value="HATPase_c"/>
    <property type="match status" value="1"/>
</dbReference>